<comment type="caution">
    <text evidence="17">The sequence shown here is derived from an EMBL/GenBank/DDBJ whole genome shotgun (WGS) entry which is preliminary data.</text>
</comment>
<evidence type="ECO:0000256" key="14">
    <source>
        <dbReference type="SAM" id="Phobius"/>
    </source>
</evidence>
<feature type="transmembrane region" description="Helical" evidence="14">
    <location>
        <begin position="7"/>
        <end position="30"/>
    </location>
</feature>
<feature type="domain" description="HAMP" evidence="16">
    <location>
        <begin position="178"/>
        <end position="232"/>
    </location>
</feature>
<dbReference type="Pfam" id="PF02518">
    <property type="entry name" value="HATPase_c"/>
    <property type="match status" value="1"/>
</dbReference>
<dbReference type="Proteomes" id="UP001500740">
    <property type="component" value="Unassembled WGS sequence"/>
</dbReference>
<keyword evidence="5" id="KW-0597">Phosphoprotein</keyword>
<sequence length="447" mass="51484">MKLRNKIFLYTTGLFIILLIAFAVSIYYLFKDHTYEGELDRLQADVDHMVMNLSDVDESIPIDDLLRAYVPSNGSIRVLDSDFSMMTSITSGEQIGMYQLTLPEERGRHVFLFDDADSDSLAFVQEPMIWQDGQVVYVQVIENITHIEESLNNLMLVLLFVVLIAVVPVIVSGKLLADLILEPIKSLIKTMNDIKESQTFKQIPLKRQSKDELYTMSETFNDMIALLQQNYEKQEQFVSNASHELRTPITVVESYANLVKRHGLERPEVIEEAIEAIHSESLRMKDLTDQLLLLAKRDQDWQIRVTNVHLNQLLQTVSDHLSQGYEREIRFHSKDSYYLKTDEQKLTQLLYILLDNALKYSEQPIDLTLSQHNHKPAIHIQDYGVGISKYHQERVFERFYRVDEARHRQTGGSGLGLTLAKEVADALNIDIQLVSEEGRGTVVTLYF</sequence>
<keyword evidence="9 17" id="KW-0418">Kinase</keyword>
<dbReference type="InterPro" id="IPR050428">
    <property type="entry name" value="TCS_sensor_his_kinase"/>
</dbReference>
<dbReference type="PANTHER" id="PTHR45436">
    <property type="entry name" value="SENSOR HISTIDINE KINASE YKOH"/>
    <property type="match status" value="1"/>
</dbReference>
<dbReference type="CDD" id="cd00075">
    <property type="entry name" value="HATPase"/>
    <property type="match status" value="1"/>
</dbReference>
<dbReference type="PANTHER" id="PTHR45436:SF5">
    <property type="entry name" value="SENSOR HISTIDINE KINASE TRCS"/>
    <property type="match status" value="1"/>
</dbReference>
<dbReference type="SMART" id="SM00304">
    <property type="entry name" value="HAMP"/>
    <property type="match status" value="1"/>
</dbReference>
<keyword evidence="11 14" id="KW-1133">Transmembrane helix</keyword>
<comment type="subcellular location">
    <subcellularLocation>
        <location evidence="2">Cell membrane</location>
        <topology evidence="2">Multi-pass membrane protein</topology>
    </subcellularLocation>
</comment>
<keyword evidence="13 14" id="KW-0472">Membrane</keyword>
<comment type="catalytic activity">
    <reaction evidence="1">
        <text>ATP + protein L-histidine = ADP + protein N-phospho-L-histidine.</text>
        <dbReference type="EC" id="2.7.13.3"/>
    </reaction>
</comment>
<dbReference type="SUPFAM" id="SSF55874">
    <property type="entry name" value="ATPase domain of HSP90 chaperone/DNA topoisomerase II/histidine kinase"/>
    <property type="match status" value="1"/>
</dbReference>
<evidence type="ECO:0000259" key="15">
    <source>
        <dbReference type="PROSITE" id="PS50109"/>
    </source>
</evidence>
<evidence type="ECO:0000256" key="4">
    <source>
        <dbReference type="ARBA" id="ARBA00022475"/>
    </source>
</evidence>
<dbReference type="SMART" id="SM00387">
    <property type="entry name" value="HATPase_c"/>
    <property type="match status" value="1"/>
</dbReference>
<evidence type="ECO:0000256" key="1">
    <source>
        <dbReference type="ARBA" id="ARBA00000085"/>
    </source>
</evidence>
<organism evidence="17 18">
    <name type="scientific">Alkalibacillus silvisoli</name>
    <dbReference type="NCBI Taxonomy" id="392823"/>
    <lineage>
        <taxon>Bacteria</taxon>
        <taxon>Bacillati</taxon>
        <taxon>Bacillota</taxon>
        <taxon>Bacilli</taxon>
        <taxon>Bacillales</taxon>
        <taxon>Bacillaceae</taxon>
        <taxon>Alkalibacillus</taxon>
    </lineage>
</organism>
<dbReference type="RefSeq" id="WP_343781571.1">
    <property type="nucleotide sequence ID" value="NZ_BAAACZ010000005.1"/>
</dbReference>
<name>A0ABP3JJL9_9BACI</name>
<dbReference type="SMART" id="SM00388">
    <property type="entry name" value="HisKA"/>
    <property type="match status" value="1"/>
</dbReference>
<dbReference type="Pfam" id="PF00512">
    <property type="entry name" value="HisKA"/>
    <property type="match status" value="1"/>
</dbReference>
<evidence type="ECO:0000256" key="8">
    <source>
        <dbReference type="ARBA" id="ARBA00022741"/>
    </source>
</evidence>
<dbReference type="Gene3D" id="3.30.565.10">
    <property type="entry name" value="Histidine kinase-like ATPase, C-terminal domain"/>
    <property type="match status" value="1"/>
</dbReference>
<accession>A0ABP3JJL9</accession>
<dbReference type="Gene3D" id="6.10.340.10">
    <property type="match status" value="1"/>
</dbReference>
<dbReference type="CDD" id="cd06225">
    <property type="entry name" value="HAMP"/>
    <property type="match status" value="1"/>
</dbReference>
<evidence type="ECO:0000256" key="11">
    <source>
        <dbReference type="ARBA" id="ARBA00022989"/>
    </source>
</evidence>
<feature type="domain" description="Histidine kinase" evidence="15">
    <location>
        <begin position="240"/>
        <end position="447"/>
    </location>
</feature>
<dbReference type="Gene3D" id="1.10.287.130">
    <property type="match status" value="1"/>
</dbReference>
<evidence type="ECO:0000256" key="10">
    <source>
        <dbReference type="ARBA" id="ARBA00022840"/>
    </source>
</evidence>
<keyword evidence="10" id="KW-0067">ATP-binding</keyword>
<dbReference type="PRINTS" id="PR00344">
    <property type="entry name" value="BCTRLSENSOR"/>
</dbReference>
<reference evidence="18" key="1">
    <citation type="journal article" date="2019" name="Int. J. Syst. Evol. Microbiol.">
        <title>The Global Catalogue of Microorganisms (GCM) 10K type strain sequencing project: providing services to taxonomists for standard genome sequencing and annotation.</title>
        <authorList>
            <consortium name="The Broad Institute Genomics Platform"/>
            <consortium name="The Broad Institute Genome Sequencing Center for Infectious Disease"/>
            <person name="Wu L."/>
            <person name="Ma J."/>
        </authorList>
    </citation>
    <scope>NUCLEOTIDE SEQUENCE [LARGE SCALE GENOMIC DNA]</scope>
    <source>
        <strain evidence="18">JCM 14193</strain>
    </source>
</reference>
<keyword evidence="8" id="KW-0547">Nucleotide-binding</keyword>
<dbReference type="InterPro" id="IPR004358">
    <property type="entry name" value="Sig_transdc_His_kin-like_C"/>
</dbReference>
<evidence type="ECO:0000259" key="16">
    <source>
        <dbReference type="PROSITE" id="PS50885"/>
    </source>
</evidence>
<keyword evidence="6" id="KW-0808">Transferase</keyword>
<dbReference type="GO" id="GO:0016301">
    <property type="term" value="F:kinase activity"/>
    <property type="evidence" value="ECO:0007669"/>
    <property type="project" value="UniProtKB-KW"/>
</dbReference>
<evidence type="ECO:0000313" key="18">
    <source>
        <dbReference type="Proteomes" id="UP001500740"/>
    </source>
</evidence>
<dbReference type="Pfam" id="PF00672">
    <property type="entry name" value="HAMP"/>
    <property type="match status" value="1"/>
</dbReference>
<protein>
    <recommendedName>
        <fullName evidence="3">histidine kinase</fullName>
        <ecNumber evidence="3">2.7.13.3</ecNumber>
    </recommendedName>
</protein>
<evidence type="ECO:0000256" key="3">
    <source>
        <dbReference type="ARBA" id="ARBA00012438"/>
    </source>
</evidence>
<evidence type="ECO:0000256" key="9">
    <source>
        <dbReference type="ARBA" id="ARBA00022777"/>
    </source>
</evidence>
<dbReference type="CDD" id="cd00082">
    <property type="entry name" value="HisKA"/>
    <property type="match status" value="1"/>
</dbReference>
<dbReference type="InterPro" id="IPR003660">
    <property type="entry name" value="HAMP_dom"/>
</dbReference>
<dbReference type="InterPro" id="IPR003661">
    <property type="entry name" value="HisK_dim/P_dom"/>
</dbReference>
<dbReference type="InterPro" id="IPR003594">
    <property type="entry name" value="HATPase_dom"/>
</dbReference>
<gene>
    <name evidence="17" type="primary">ykoH</name>
    <name evidence="17" type="ORF">GCM10008935_04990</name>
</gene>
<dbReference type="InterPro" id="IPR005467">
    <property type="entry name" value="His_kinase_dom"/>
</dbReference>
<evidence type="ECO:0000256" key="12">
    <source>
        <dbReference type="ARBA" id="ARBA00023012"/>
    </source>
</evidence>
<evidence type="ECO:0000256" key="13">
    <source>
        <dbReference type="ARBA" id="ARBA00023136"/>
    </source>
</evidence>
<dbReference type="PROSITE" id="PS50885">
    <property type="entry name" value="HAMP"/>
    <property type="match status" value="1"/>
</dbReference>
<dbReference type="PROSITE" id="PS50109">
    <property type="entry name" value="HIS_KIN"/>
    <property type="match status" value="1"/>
</dbReference>
<dbReference type="SUPFAM" id="SSF47384">
    <property type="entry name" value="Homodimeric domain of signal transducing histidine kinase"/>
    <property type="match status" value="1"/>
</dbReference>
<evidence type="ECO:0000256" key="5">
    <source>
        <dbReference type="ARBA" id="ARBA00022553"/>
    </source>
</evidence>
<evidence type="ECO:0000256" key="7">
    <source>
        <dbReference type="ARBA" id="ARBA00022692"/>
    </source>
</evidence>
<keyword evidence="18" id="KW-1185">Reference proteome</keyword>
<dbReference type="EC" id="2.7.13.3" evidence="3"/>
<keyword evidence="7 14" id="KW-0812">Transmembrane</keyword>
<feature type="transmembrane region" description="Helical" evidence="14">
    <location>
        <begin position="154"/>
        <end position="181"/>
    </location>
</feature>
<dbReference type="EMBL" id="BAAACZ010000005">
    <property type="protein sequence ID" value="GAA0453286.1"/>
    <property type="molecule type" value="Genomic_DNA"/>
</dbReference>
<dbReference type="InterPro" id="IPR036890">
    <property type="entry name" value="HATPase_C_sf"/>
</dbReference>
<dbReference type="InterPro" id="IPR036097">
    <property type="entry name" value="HisK_dim/P_sf"/>
</dbReference>
<proteinExistence type="predicted"/>
<evidence type="ECO:0000256" key="2">
    <source>
        <dbReference type="ARBA" id="ARBA00004651"/>
    </source>
</evidence>
<keyword evidence="4" id="KW-1003">Cell membrane</keyword>
<evidence type="ECO:0000313" key="17">
    <source>
        <dbReference type="EMBL" id="GAA0453286.1"/>
    </source>
</evidence>
<keyword evidence="12" id="KW-0902">Two-component regulatory system</keyword>
<evidence type="ECO:0000256" key="6">
    <source>
        <dbReference type="ARBA" id="ARBA00022679"/>
    </source>
</evidence>